<dbReference type="FunFam" id="3.40.50.2030:FF:000002">
    <property type="entry name" value="Hydroxylamine reductase"/>
    <property type="match status" value="1"/>
</dbReference>
<comment type="cofactor">
    <cofactor evidence="9">
        <name>[4Fe-4S] cluster</name>
        <dbReference type="ChEBI" id="CHEBI:49883"/>
    </cofactor>
    <text evidence="9">Binds 1 [4Fe-4S] cluster.</text>
</comment>
<feature type="binding site" evidence="9">
    <location>
        <position position="478"/>
    </location>
    <ligand>
        <name>hybrid [4Fe-2O-2S] cluster</name>
        <dbReference type="ChEBI" id="CHEBI:60519"/>
    </ligand>
</feature>
<keyword evidence="6 9" id="KW-0408">Iron</keyword>
<dbReference type="NCBIfam" id="TIGR01703">
    <property type="entry name" value="hybrid_clust"/>
    <property type="match status" value="1"/>
</dbReference>
<dbReference type="FunFam" id="1.20.1270.20:FF:000001">
    <property type="entry name" value="Hydroxylamine reductase"/>
    <property type="match status" value="1"/>
</dbReference>
<comment type="catalytic activity">
    <reaction evidence="8 9">
        <text>A + NH4(+) + H2O = hydroxylamine + AH2 + H(+)</text>
        <dbReference type="Rhea" id="RHEA:22052"/>
        <dbReference type="ChEBI" id="CHEBI:13193"/>
        <dbReference type="ChEBI" id="CHEBI:15377"/>
        <dbReference type="ChEBI" id="CHEBI:15378"/>
        <dbReference type="ChEBI" id="CHEBI:15429"/>
        <dbReference type="ChEBI" id="CHEBI:17499"/>
        <dbReference type="ChEBI" id="CHEBI:28938"/>
        <dbReference type="EC" id="1.7.99.1"/>
    </reaction>
</comment>
<dbReference type="Gene3D" id="1.20.1270.20">
    <property type="match status" value="2"/>
</dbReference>
<keyword evidence="2 9" id="KW-0004">4Fe-4S</keyword>
<comment type="subcellular location">
    <subcellularLocation>
        <location evidence="1 9">Cytoplasm</location>
    </subcellularLocation>
</comment>
<dbReference type="eggNOG" id="COG1151">
    <property type="taxonomic scope" value="Bacteria"/>
</dbReference>
<dbReference type="Pfam" id="PF03063">
    <property type="entry name" value="Prismane"/>
    <property type="match status" value="1"/>
</dbReference>
<feature type="binding site" evidence="9">
    <location>
        <position position="290"/>
    </location>
    <ligand>
        <name>hybrid [4Fe-2O-2S] cluster</name>
        <dbReference type="ChEBI" id="CHEBI:60519"/>
    </ligand>
</feature>
<dbReference type="PANTHER" id="PTHR30109:SF0">
    <property type="entry name" value="HYDROXYLAMINE REDUCTASE"/>
    <property type="match status" value="1"/>
</dbReference>
<feature type="domain" description="DUF1858" evidence="10">
    <location>
        <begin position="578"/>
        <end position="631"/>
    </location>
</feature>
<dbReference type="NCBIfam" id="NF003658">
    <property type="entry name" value="PRK05290.1"/>
    <property type="match status" value="1"/>
</dbReference>
<organism evidence="11 12">
    <name type="scientific">Clostridium paraputrificum</name>
    <dbReference type="NCBI Taxonomy" id="29363"/>
    <lineage>
        <taxon>Bacteria</taxon>
        <taxon>Bacillati</taxon>
        <taxon>Bacillota</taxon>
        <taxon>Clostridia</taxon>
        <taxon>Eubacteriales</taxon>
        <taxon>Clostridiaceae</taxon>
        <taxon>Clostridium</taxon>
    </lineage>
</organism>
<protein>
    <recommendedName>
        <fullName evidence="9">Hydroxylamine reductase</fullName>
        <ecNumber evidence="9">1.7.99.1</ecNumber>
    </recommendedName>
    <alternativeName>
        <fullName evidence="9">Hybrid-cluster protein</fullName>
        <shortName evidence="9">HCP</shortName>
    </alternativeName>
    <alternativeName>
        <fullName evidence="9">Prismane protein</fullName>
    </alternativeName>
</protein>
<evidence type="ECO:0000256" key="3">
    <source>
        <dbReference type="ARBA" id="ARBA00022490"/>
    </source>
</evidence>
<dbReference type="HAMAP" id="MF_00069">
    <property type="entry name" value="Hydroxylam_reduct"/>
    <property type="match status" value="1"/>
</dbReference>
<evidence type="ECO:0000256" key="5">
    <source>
        <dbReference type="ARBA" id="ARBA00023002"/>
    </source>
</evidence>
<dbReference type="NCBIfam" id="TIGR03980">
    <property type="entry name" value="prismane_assoc"/>
    <property type="match status" value="1"/>
</dbReference>
<feature type="modified residue" description="Cysteine persulfide" evidence="9">
    <location>
        <position position="425"/>
    </location>
</feature>
<dbReference type="Pfam" id="PF08984">
    <property type="entry name" value="DUF1858"/>
    <property type="match status" value="1"/>
</dbReference>
<comment type="function">
    <text evidence="9">Catalyzes the reduction of hydroxylamine to form NH(3) and H(2)O.</text>
</comment>
<dbReference type="GO" id="GO:0046872">
    <property type="term" value="F:metal ion binding"/>
    <property type="evidence" value="ECO:0007669"/>
    <property type="project" value="UniProtKB-KW"/>
</dbReference>
<dbReference type="GO" id="GO:0050418">
    <property type="term" value="F:hydroxylamine reductase activity"/>
    <property type="evidence" value="ECO:0007669"/>
    <property type="project" value="UniProtKB-UniRule"/>
</dbReference>
<name>A0A174WD64_9CLOT</name>
<reference evidence="11 12" key="1">
    <citation type="submission" date="2016-06" db="EMBL/GenBank/DDBJ databases">
        <authorList>
            <person name="Kjaerup R.B."/>
            <person name="Dalgaard T.S."/>
            <person name="Juul-Madsen H.R."/>
        </authorList>
    </citation>
    <scope>NUCLEOTIDE SEQUENCE [LARGE SCALE GENOMIC DNA]</scope>
    <source>
        <strain evidence="11 12">373-A1</strain>
    </source>
</reference>
<dbReference type="InterPro" id="IPR016099">
    <property type="entry name" value="Prismane-like_a/b-sand"/>
</dbReference>
<dbReference type="Gene3D" id="1.10.3910.10">
    <property type="entry name" value="SP0561-like"/>
    <property type="match status" value="1"/>
</dbReference>
<dbReference type="InterPro" id="IPR016100">
    <property type="entry name" value="Prismane_a-bundle"/>
</dbReference>
<dbReference type="GO" id="GO:0005737">
    <property type="term" value="C:cytoplasm"/>
    <property type="evidence" value="ECO:0007669"/>
    <property type="project" value="UniProtKB-SubCell"/>
</dbReference>
<dbReference type="InterPro" id="IPR011254">
    <property type="entry name" value="Prismane-like_sf"/>
</dbReference>
<proteinExistence type="inferred from homology"/>
<dbReference type="InterPro" id="IPR010048">
    <property type="entry name" value="Hydroxylam_reduct"/>
</dbReference>
<evidence type="ECO:0000256" key="9">
    <source>
        <dbReference type="HAMAP-Rule" id="MF_00069"/>
    </source>
</evidence>
<feature type="binding site" evidence="9">
    <location>
        <position position="334"/>
    </location>
    <ligand>
        <name>hybrid [4Fe-2O-2S] cluster</name>
        <dbReference type="ChEBI" id="CHEBI:60519"/>
    </ligand>
</feature>
<comment type="similarity">
    <text evidence="9">Belongs to the HCP family.</text>
</comment>
<dbReference type="GO" id="GO:0051539">
    <property type="term" value="F:4 iron, 4 sulfur cluster binding"/>
    <property type="evidence" value="ECO:0007669"/>
    <property type="project" value="UniProtKB-KW"/>
</dbReference>
<dbReference type="GO" id="GO:0042542">
    <property type="term" value="P:response to hydrogen peroxide"/>
    <property type="evidence" value="ECO:0007669"/>
    <property type="project" value="TreeGrafter"/>
</dbReference>
<feature type="binding site" evidence="9">
    <location>
        <position position="7"/>
    </location>
    <ligand>
        <name>[4Fe-4S] cluster</name>
        <dbReference type="ChEBI" id="CHEBI:49883"/>
    </ligand>
</feature>
<comment type="cofactor">
    <cofactor evidence="9">
        <name>hybrid [4Fe-2O-2S] cluster</name>
        <dbReference type="ChEBI" id="CHEBI:60519"/>
    </cofactor>
    <text evidence="9">Binds 1 hybrid [4Fe-2O-2S] cluster.</text>
</comment>
<dbReference type="SUPFAM" id="SSF140683">
    <property type="entry name" value="SP0561-like"/>
    <property type="match status" value="1"/>
</dbReference>
<evidence type="ECO:0000256" key="8">
    <source>
        <dbReference type="ARBA" id="ARBA00051350"/>
    </source>
</evidence>
<dbReference type="GO" id="GO:0004601">
    <property type="term" value="F:peroxidase activity"/>
    <property type="evidence" value="ECO:0007669"/>
    <property type="project" value="TreeGrafter"/>
</dbReference>
<keyword evidence="4 9" id="KW-0479">Metal-binding</keyword>
<feature type="binding site" evidence="9">
    <location>
        <position position="515"/>
    </location>
    <ligand>
        <name>hybrid [4Fe-2O-2S] cluster</name>
        <dbReference type="ChEBI" id="CHEBI:60519"/>
    </ligand>
</feature>
<dbReference type="EC" id="1.7.99.1" evidence="9"/>
<dbReference type="PANTHER" id="PTHR30109">
    <property type="entry name" value="HYDROXYLAMINE REDUCTASE"/>
    <property type="match status" value="1"/>
</dbReference>
<feature type="binding site" evidence="9">
    <location>
        <position position="10"/>
    </location>
    <ligand>
        <name>[4Fe-4S] cluster</name>
        <dbReference type="ChEBI" id="CHEBI:49883"/>
    </ligand>
</feature>
<evidence type="ECO:0000256" key="2">
    <source>
        <dbReference type="ARBA" id="ARBA00022485"/>
    </source>
</evidence>
<dbReference type="EMBL" id="MAPZ01000016">
    <property type="protein sequence ID" value="OBY11100.1"/>
    <property type="molecule type" value="Genomic_DNA"/>
</dbReference>
<dbReference type="Gene3D" id="3.40.50.2030">
    <property type="match status" value="2"/>
</dbReference>
<comment type="caution">
    <text evidence="11">The sequence shown here is derived from an EMBL/GenBank/DDBJ whole genome shotgun (WGS) entry which is preliminary data.</text>
</comment>
<feature type="binding site" description="via persulfide group" evidence="9">
    <location>
        <position position="425"/>
    </location>
    <ligand>
        <name>hybrid [4Fe-2O-2S] cluster</name>
        <dbReference type="ChEBI" id="CHEBI:60519"/>
    </ligand>
</feature>
<dbReference type="SUPFAM" id="SSF56821">
    <property type="entry name" value="Prismane protein-like"/>
    <property type="match status" value="1"/>
</dbReference>
<keyword evidence="3 9" id="KW-0963">Cytoplasm</keyword>
<dbReference type="CDD" id="cd01914">
    <property type="entry name" value="HCP"/>
    <property type="match status" value="1"/>
</dbReference>
<gene>
    <name evidence="9" type="primary">hcp</name>
    <name evidence="11" type="ORF">CP373A1_06280</name>
</gene>
<dbReference type="eggNOG" id="COG2846">
    <property type="taxonomic scope" value="Bacteria"/>
</dbReference>
<evidence type="ECO:0000256" key="7">
    <source>
        <dbReference type="ARBA" id="ARBA00023014"/>
    </source>
</evidence>
<feature type="binding site" evidence="9">
    <location>
        <position position="453"/>
    </location>
    <ligand>
        <name>hybrid [4Fe-2O-2S] cluster</name>
        <dbReference type="ChEBI" id="CHEBI:60519"/>
    </ligand>
</feature>
<evidence type="ECO:0000256" key="6">
    <source>
        <dbReference type="ARBA" id="ARBA00023004"/>
    </source>
</evidence>
<dbReference type="InterPro" id="IPR004137">
    <property type="entry name" value="HCP/CODH"/>
</dbReference>
<accession>A0A174WD64</accession>
<evidence type="ECO:0000313" key="12">
    <source>
        <dbReference type="Proteomes" id="UP000092714"/>
    </source>
</evidence>
<keyword evidence="5 9" id="KW-0560">Oxidoreductase</keyword>
<feature type="binding site" evidence="9">
    <location>
        <position position="513"/>
    </location>
    <ligand>
        <name>hybrid [4Fe-2O-2S] cluster</name>
        <dbReference type="ChEBI" id="CHEBI:60519"/>
    </ligand>
</feature>
<dbReference type="InterPro" id="IPR038062">
    <property type="entry name" value="ScdA-like_N_sf"/>
</dbReference>
<feature type="binding site" evidence="9">
    <location>
        <position position="25"/>
    </location>
    <ligand>
        <name>[4Fe-4S] cluster</name>
        <dbReference type="ChEBI" id="CHEBI:49883"/>
    </ligand>
</feature>
<dbReference type="Proteomes" id="UP000092714">
    <property type="component" value="Unassembled WGS sequence"/>
</dbReference>
<keyword evidence="7 9" id="KW-0411">Iron-sulfur</keyword>
<evidence type="ECO:0000313" key="11">
    <source>
        <dbReference type="EMBL" id="OBY11100.1"/>
    </source>
</evidence>
<feature type="binding site" evidence="9">
    <location>
        <position position="19"/>
    </location>
    <ligand>
        <name>[4Fe-4S] cluster</name>
        <dbReference type="ChEBI" id="CHEBI:49883"/>
    </ligand>
</feature>
<dbReference type="InterPro" id="IPR023883">
    <property type="entry name" value="CHP03980_redox-disulphide"/>
</dbReference>
<evidence type="ECO:0000259" key="10">
    <source>
        <dbReference type="Pfam" id="PF08984"/>
    </source>
</evidence>
<dbReference type="FunFam" id="3.40.50.2030:FF:000001">
    <property type="entry name" value="Hydroxylamine reductase"/>
    <property type="match status" value="1"/>
</dbReference>
<sequence>MNQNMFCMQCQETAQNKGCTKVGVCGKSADLANMQDLLIYVTKGLSEVTTRLRKEGKEVSKDINHYVTLNLFTTITNANFDDEVFYERVKETLLKKNELLEKLSNKEGLSEAATWDLKENENNGFLNTLKNIVLVNNDGKEVNAMLKEKAESEEVGVLATKDEDIRSLRELITYGLKGLSAYSKHANALGYDNEEIDAFMQETLSKLLDDSLTVDELVALTLETGKVGVDGMALLDKANTSTYGNPEITKVNIGVGKNPGILVSGHDLADIEQLLIQTEGTGVDVYTHSEMLPAHYYPQLKKYSHLVGNYGNAWWKQKEEFESFNGPILMTTNCIVPPKESYKDRMFTTGAAGFAGCKHIEGESGSKKDFSEIIELAKTCAAPTEIETGEIIGGFAHEQVFALADTVVEAVKSGAIKKFVVMAGCDGRASKRNYYTDFAKALPMDTVILTAGCAKYKYNKLNLGDIGGIPRVLDAGQCNDSYSLALIALKLKEVFELADINELPIVYNIAWYEQKAVIVLLSLLYLGVKEIHLGPTLPAFLSPNVANVLVENFGIGGISTVEEDMNMFFPESVEIAEITKDTIIADILKINPNAESILMSAGMHCLGCPASQGETLQEACMVHGLDIEELLKKLK</sequence>
<dbReference type="GeneID" id="42775205"/>
<evidence type="ECO:0000256" key="4">
    <source>
        <dbReference type="ARBA" id="ARBA00022723"/>
    </source>
</evidence>
<dbReference type="InterPro" id="IPR015077">
    <property type="entry name" value="DUF1858"/>
</dbReference>
<evidence type="ECO:0000256" key="1">
    <source>
        <dbReference type="ARBA" id="ARBA00004496"/>
    </source>
</evidence>
<feature type="binding site" evidence="9">
    <location>
        <position position="266"/>
    </location>
    <ligand>
        <name>hybrid [4Fe-2O-2S] cluster</name>
        <dbReference type="ChEBI" id="CHEBI:60519"/>
    </ligand>
</feature>
<dbReference type="OrthoDB" id="9761526at2"/>
<dbReference type="AlphaFoldDB" id="A0A174WD64"/>
<dbReference type="RefSeq" id="WP_027097369.1">
    <property type="nucleotide sequence ID" value="NZ_CABJAZ010000004.1"/>
</dbReference>
<keyword evidence="12" id="KW-1185">Reference proteome</keyword>